<evidence type="ECO:0000256" key="2">
    <source>
        <dbReference type="ARBA" id="ARBA00022670"/>
    </source>
</evidence>
<comment type="caution">
    <text evidence="7">The sequence shown here is derived from an EMBL/GenBank/DDBJ whole genome shotgun (WGS) entry which is preliminary data.</text>
</comment>
<dbReference type="AlphaFoldDB" id="A0A0T6B5E3"/>
<comment type="similarity">
    <text evidence="1">Belongs to the peptidase S1 family.</text>
</comment>
<keyword evidence="2" id="KW-0645">Protease</keyword>
<dbReference type="InterPro" id="IPR001254">
    <property type="entry name" value="Trypsin_dom"/>
</dbReference>
<reference evidence="7 8" key="1">
    <citation type="submission" date="2015-09" db="EMBL/GenBank/DDBJ databases">
        <title>Draft genome of the scarab beetle Oryctes borbonicus.</title>
        <authorList>
            <person name="Meyer J.M."/>
            <person name="Markov G.V."/>
            <person name="Baskaran P."/>
            <person name="Herrmann M."/>
            <person name="Sommer R.J."/>
            <person name="Roedelsperger C."/>
        </authorList>
    </citation>
    <scope>NUCLEOTIDE SEQUENCE [LARGE SCALE GENOMIC DNA]</scope>
    <source>
        <strain evidence="7">OB123</strain>
        <tissue evidence="7">Whole animal</tissue>
    </source>
</reference>
<dbReference type="InterPro" id="IPR018114">
    <property type="entry name" value="TRYPSIN_HIS"/>
</dbReference>
<sequence>NAKLHVTCLETLFQYLIPNTAAFTMLRTAVLILYVCFGQNESASIVNGFGKPIEPPPGAFPFQAGLMQLLDDKKSYHTFCGGSLIHPEWILTAAHCIQLDAESPAMKTNETFIAVGSVYRNGRGGQIIRAKGYKIHPDYLSTGFSDIGLIKLVKPARLGIVCTRKIKPCDTKT</sequence>
<accession>A0A0T6B5E3</accession>
<keyword evidence="8" id="KW-1185">Reference proteome</keyword>
<dbReference type="Gene3D" id="2.40.10.10">
    <property type="entry name" value="Trypsin-like serine proteases"/>
    <property type="match status" value="1"/>
</dbReference>
<evidence type="ECO:0000256" key="3">
    <source>
        <dbReference type="ARBA" id="ARBA00022801"/>
    </source>
</evidence>
<name>A0A0T6B5E3_9SCAR</name>
<gene>
    <name evidence="7" type="ORF">AMK59_4276</name>
</gene>
<dbReference type="PANTHER" id="PTHR24276">
    <property type="entry name" value="POLYSERASE-RELATED"/>
    <property type="match status" value="1"/>
</dbReference>
<dbReference type="InterPro" id="IPR043504">
    <property type="entry name" value="Peptidase_S1_PA_chymotrypsin"/>
</dbReference>
<evidence type="ECO:0000256" key="5">
    <source>
        <dbReference type="ARBA" id="ARBA00023157"/>
    </source>
</evidence>
<proteinExistence type="inferred from homology"/>
<evidence type="ECO:0000313" key="7">
    <source>
        <dbReference type="EMBL" id="KRT82421.1"/>
    </source>
</evidence>
<dbReference type="PRINTS" id="PR00722">
    <property type="entry name" value="CHYMOTRYPSIN"/>
</dbReference>
<dbReference type="EMBL" id="LJIG01009767">
    <property type="protein sequence ID" value="KRT82421.1"/>
    <property type="molecule type" value="Genomic_DNA"/>
</dbReference>
<evidence type="ECO:0000256" key="4">
    <source>
        <dbReference type="ARBA" id="ARBA00022825"/>
    </source>
</evidence>
<dbReference type="PROSITE" id="PS00134">
    <property type="entry name" value="TRYPSIN_HIS"/>
    <property type="match status" value="1"/>
</dbReference>
<keyword evidence="5" id="KW-1015">Disulfide bond</keyword>
<evidence type="ECO:0000256" key="1">
    <source>
        <dbReference type="ARBA" id="ARBA00007664"/>
    </source>
</evidence>
<protein>
    <submittedName>
        <fullName evidence="7">Trypsin</fullName>
    </submittedName>
</protein>
<dbReference type="OrthoDB" id="5597713at2759"/>
<dbReference type="PROSITE" id="PS50240">
    <property type="entry name" value="TRYPSIN_DOM"/>
    <property type="match status" value="1"/>
</dbReference>
<evidence type="ECO:0000259" key="6">
    <source>
        <dbReference type="PROSITE" id="PS50240"/>
    </source>
</evidence>
<dbReference type="InterPro" id="IPR050430">
    <property type="entry name" value="Peptidase_S1"/>
</dbReference>
<dbReference type="GO" id="GO:0006508">
    <property type="term" value="P:proteolysis"/>
    <property type="evidence" value="ECO:0007669"/>
    <property type="project" value="UniProtKB-KW"/>
</dbReference>
<evidence type="ECO:0000313" key="8">
    <source>
        <dbReference type="Proteomes" id="UP000051574"/>
    </source>
</evidence>
<organism evidence="7 8">
    <name type="scientific">Oryctes borbonicus</name>
    <dbReference type="NCBI Taxonomy" id="1629725"/>
    <lineage>
        <taxon>Eukaryota</taxon>
        <taxon>Metazoa</taxon>
        <taxon>Ecdysozoa</taxon>
        <taxon>Arthropoda</taxon>
        <taxon>Hexapoda</taxon>
        <taxon>Insecta</taxon>
        <taxon>Pterygota</taxon>
        <taxon>Neoptera</taxon>
        <taxon>Endopterygota</taxon>
        <taxon>Coleoptera</taxon>
        <taxon>Polyphaga</taxon>
        <taxon>Scarabaeiformia</taxon>
        <taxon>Scarabaeidae</taxon>
        <taxon>Dynastinae</taxon>
        <taxon>Oryctes</taxon>
    </lineage>
</organism>
<dbReference type="PANTHER" id="PTHR24276:SF98">
    <property type="entry name" value="FI18310P1-RELATED"/>
    <property type="match status" value="1"/>
</dbReference>
<feature type="domain" description="Peptidase S1" evidence="6">
    <location>
        <begin position="45"/>
        <end position="173"/>
    </location>
</feature>
<dbReference type="InterPro" id="IPR009003">
    <property type="entry name" value="Peptidase_S1_PA"/>
</dbReference>
<dbReference type="Proteomes" id="UP000051574">
    <property type="component" value="Unassembled WGS sequence"/>
</dbReference>
<dbReference type="SUPFAM" id="SSF50494">
    <property type="entry name" value="Trypsin-like serine proteases"/>
    <property type="match status" value="1"/>
</dbReference>
<dbReference type="InterPro" id="IPR001314">
    <property type="entry name" value="Peptidase_S1A"/>
</dbReference>
<keyword evidence="4" id="KW-0720">Serine protease</keyword>
<dbReference type="Pfam" id="PF00089">
    <property type="entry name" value="Trypsin"/>
    <property type="match status" value="1"/>
</dbReference>
<keyword evidence="3" id="KW-0378">Hydrolase</keyword>
<dbReference type="GO" id="GO:0004252">
    <property type="term" value="F:serine-type endopeptidase activity"/>
    <property type="evidence" value="ECO:0007669"/>
    <property type="project" value="InterPro"/>
</dbReference>
<feature type="non-terminal residue" evidence="7">
    <location>
        <position position="1"/>
    </location>
</feature>